<keyword evidence="3" id="KW-1185">Reference proteome</keyword>
<dbReference type="EMBL" id="JACHMP010000001">
    <property type="protein sequence ID" value="MBB5820118.1"/>
    <property type="molecule type" value="Genomic_DNA"/>
</dbReference>
<gene>
    <name evidence="2" type="ORF">F4562_003180</name>
</gene>
<evidence type="ECO:0000313" key="2">
    <source>
        <dbReference type="EMBL" id="MBB5820118.1"/>
    </source>
</evidence>
<name>A0A7W9IHA3_9ACTN</name>
<comment type="caution">
    <text evidence="2">The sequence shown here is derived from an EMBL/GenBank/DDBJ whole genome shotgun (WGS) entry which is preliminary data.</text>
</comment>
<proteinExistence type="predicted"/>
<evidence type="ECO:0000313" key="3">
    <source>
        <dbReference type="Proteomes" id="UP000540685"/>
    </source>
</evidence>
<sequence>MSSRADATAALVAKQVQEHAPTWFVMWSPWRRRFDAWECSAPDRCRTVHGRTATELWNRMRQVDLDLRRTLLRDAAPPAPGEAGHPGPPDPVAPGHVPGPRGRLPSRQEHVPGPPSPTEAPSAEERT</sequence>
<dbReference type="AlphaFoldDB" id="A0A7W9IHA3"/>
<protein>
    <submittedName>
        <fullName evidence="2">Uncharacterized protein</fullName>
    </submittedName>
</protein>
<dbReference type="Proteomes" id="UP000540685">
    <property type="component" value="Unassembled WGS sequence"/>
</dbReference>
<accession>A0A7W9IHA3</accession>
<reference evidence="2 3" key="1">
    <citation type="submission" date="2020-08" db="EMBL/GenBank/DDBJ databases">
        <title>Sequencing the genomes of 1000 actinobacteria strains.</title>
        <authorList>
            <person name="Klenk H.-P."/>
        </authorList>
    </citation>
    <scope>NUCLEOTIDE SEQUENCE [LARGE SCALE GENOMIC DNA]</scope>
    <source>
        <strain evidence="2 3">DSM 46887</strain>
    </source>
</reference>
<dbReference type="RefSeq" id="WP_184537287.1">
    <property type="nucleotide sequence ID" value="NZ_JACHMP010000001.1"/>
</dbReference>
<evidence type="ECO:0000256" key="1">
    <source>
        <dbReference type="SAM" id="MobiDB-lite"/>
    </source>
</evidence>
<feature type="region of interest" description="Disordered" evidence="1">
    <location>
        <begin position="72"/>
        <end position="127"/>
    </location>
</feature>
<organism evidence="2 3">
    <name type="scientific">Streptosporangium becharense</name>
    <dbReference type="NCBI Taxonomy" id="1816182"/>
    <lineage>
        <taxon>Bacteria</taxon>
        <taxon>Bacillati</taxon>
        <taxon>Actinomycetota</taxon>
        <taxon>Actinomycetes</taxon>
        <taxon>Streptosporangiales</taxon>
        <taxon>Streptosporangiaceae</taxon>
        <taxon>Streptosporangium</taxon>
    </lineage>
</organism>
<feature type="compositionally biased region" description="Low complexity" evidence="1">
    <location>
        <begin position="73"/>
        <end position="85"/>
    </location>
</feature>